<feature type="non-terminal residue" evidence="6">
    <location>
        <position position="85"/>
    </location>
</feature>
<evidence type="ECO:0000256" key="1">
    <source>
        <dbReference type="ARBA" id="ARBA00022741"/>
    </source>
</evidence>
<protein>
    <submittedName>
        <fullName evidence="6">Sigma-54-dependent Fis family transcriptional regulator</fullName>
    </submittedName>
</protein>
<evidence type="ECO:0000259" key="5">
    <source>
        <dbReference type="PROSITE" id="PS50045"/>
    </source>
</evidence>
<evidence type="ECO:0000256" key="2">
    <source>
        <dbReference type="ARBA" id="ARBA00022840"/>
    </source>
</evidence>
<evidence type="ECO:0000256" key="3">
    <source>
        <dbReference type="ARBA" id="ARBA00023015"/>
    </source>
</evidence>
<dbReference type="Gene3D" id="1.10.8.60">
    <property type="match status" value="1"/>
</dbReference>
<feature type="domain" description="Sigma-54 factor interaction" evidence="5">
    <location>
        <begin position="1"/>
        <end position="59"/>
    </location>
</feature>
<sequence>LRDRKEDIEGLTDYFIAKYNSQLKLSVTGMDSECLDAFMNYPWPGNVRELENAIEGAMNLSIGESLLMRDSFPEYIFREAEKNFA</sequence>
<reference evidence="6 7" key="1">
    <citation type="submission" date="2024-04" db="EMBL/GenBank/DDBJ databases">
        <title>Genome sequencing and metabolic network reconstruction of aminoacids and betaine degradation by Anoxynatronum sibiricum.</title>
        <authorList>
            <person name="Detkova E.N."/>
            <person name="Boltjanskaja Y.V."/>
            <person name="Mardanov A.V."/>
            <person name="Kevbrin V."/>
        </authorList>
    </citation>
    <scope>NUCLEOTIDE SEQUENCE [LARGE SCALE GENOMIC DNA]</scope>
    <source>
        <strain evidence="6 7">Z-7981</strain>
    </source>
</reference>
<dbReference type="SUPFAM" id="SSF52540">
    <property type="entry name" value="P-loop containing nucleoside triphosphate hydrolases"/>
    <property type="match status" value="1"/>
</dbReference>
<dbReference type="Proteomes" id="UP001407405">
    <property type="component" value="Unassembled WGS sequence"/>
</dbReference>
<accession>A0ABU9VYV4</accession>
<gene>
    <name evidence="6" type="ORF">AAIG11_17955</name>
</gene>
<name>A0ABU9VYV4_9CLOT</name>
<feature type="non-terminal residue" evidence="6">
    <location>
        <position position="1"/>
    </location>
</feature>
<dbReference type="Pfam" id="PF25601">
    <property type="entry name" value="AAA_lid_14"/>
    <property type="match status" value="1"/>
</dbReference>
<keyword evidence="1" id="KW-0547">Nucleotide-binding</keyword>
<evidence type="ECO:0000256" key="4">
    <source>
        <dbReference type="ARBA" id="ARBA00023163"/>
    </source>
</evidence>
<dbReference type="InterPro" id="IPR025944">
    <property type="entry name" value="Sigma_54_int_dom_CS"/>
</dbReference>
<evidence type="ECO:0000313" key="6">
    <source>
        <dbReference type="EMBL" id="MEN1762339.1"/>
    </source>
</evidence>
<keyword evidence="7" id="KW-1185">Reference proteome</keyword>
<evidence type="ECO:0000313" key="7">
    <source>
        <dbReference type="Proteomes" id="UP001407405"/>
    </source>
</evidence>
<dbReference type="EMBL" id="JBCITM010000101">
    <property type="protein sequence ID" value="MEN1762339.1"/>
    <property type="molecule type" value="Genomic_DNA"/>
</dbReference>
<comment type="caution">
    <text evidence="6">The sequence shown here is derived from an EMBL/GenBank/DDBJ whole genome shotgun (WGS) entry which is preliminary data.</text>
</comment>
<proteinExistence type="predicted"/>
<dbReference type="PROSITE" id="PS00688">
    <property type="entry name" value="SIGMA54_INTERACT_3"/>
    <property type="match status" value="1"/>
</dbReference>
<organism evidence="6 7">
    <name type="scientific">Anoxynatronum sibiricum</name>
    <dbReference type="NCBI Taxonomy" id="210623"/>
    <lineage>
        <taxon>Bacteria</taxon>
        <taxon>Bacillati</taxon>
        <taxon>Bacillota</taxon>
        <taxon>Clostridia</taxon>
        <taxon>Eubacteriales</taxon>
        <taxon>Clostridiaceae</taxon>
        <taxon>Anoxynatronum</taxon>
    </lineage>
</organism>
<dbReference type="PANTHER" id="PTHR32071">
    <property type="entry name" value="TRANSCRIPTIONAL REGULATORY PROTEIN"/>
    <property type="match status" value="1"/>
</dbReference>
<dbReference type="InterPro" id="IPR058031">
    <property type="entry name" value="AAA_lid_NorR"/>
</dbReference>
<dbReference type="InterPro" id="IPR002078">
    <property type="entry name" value="Sigma_54_int"/>
</dbReference>
<keyword evidence="4" id="KW-0804">Transcription</keyword>
<keyword evidence="2" id="KW-0067">ATP-binding</keyword>
<dbReference type="PROSITE" id="PS50045">
    <property type="entry name" value="SIGMA54_INTERACT_4"/>
    <property type="match status" value="1"/>
</dbReference>
<dbReference type="InterPro" id="IPR027417">
    <property type="entry name" value="P-loop_NTPase"/>
</dbReference>
<keyword evidence="3" id="KW-0805">Transcription regulation</keyword>